<keyword evidence="3" id="KW-1185">Reference proteome</keyword>
<feature type="transmembrane region" description="Helical" evidence="1">
    <location>
        <begin position="24"/>
        <end position="46"/>
    </location>
</feature>
<protein>
    <submittedName>
        <fullName evidence="2">Uncharacterized protein</fullName>
    </submittedName>
</protein>
<keyword evidence="1" id="KW-1133">Transmembrane helix</keyword>
<sequence length="389" mass="43342">MSSSDTDAQTVALYNAFQMDLAKAVLGLDSVLAAASMGLAIGAVILRRREGYREKSSFAQLPQRTISGFLGANFIFGVFVAARYGIAVNVVASLSGSTETFYYVGDILPYFFLYAGNCALIYILYHFLHLLLEGCAKTQTPSSRLIKIHWSLVGLVIVMSIVEWGLMTKDKLLPLDWGTPNSQERQAPYVNAYAGFDTATYFVRLGLSSEILWRSIRVCMRTLGKRSRWRALSILLLITATFLFALNLMWTIWDIIWLILPATRSEGPDQEYSNAFYAASICQAVFYLLIYVGIVSFCLRWGWLAARDQRKAAERVEKEEIERAALPPEADSKVRAMAEVDGKGMDYEKDSSPINEADSVPLVEADGARVRGFGPAVELDSTEVRRELP</sequence>
<feature type="transmembrane region" description="Helical" evidence="1">
    <location>
        <begin position="107"/>
        <end position="128"/>
    </location>
</feature>
<gene>
    <name evidence="2" type="ORF">BJX66DRAFT_110805</name>
</gene>
<evidence type="ECO:0000256" key="1">
    <source>
        <dbReference type="SAM" id="Phobius"/>
    </source>
</evidence>
<organism evidence="2 3">
    <name type="scientific">Aspergillus keveii</name>
    <dbReference type="NCBI Taxonomy" id="714993"/>
    <lineage>
        <taxon>Eukaryota</taxon>
        <taxon>Fungi</taxon>
        <taxon>Dikarya</taxon>
        <taxon>Ascomycota</taxon>
        <taxon>Pezizomycotina</taxon>
        <taxon>Eurotiomycetes</taxon>
        <taxon>Eurotiomycetidae</taxon>
        <taxon>Eurotiales</taxon>
        <taxon>Aspergillaceae</taxon>
        <taxon>Aspergillus</taxon>
        <taxon>Aspergillus subgen. Nidulantes</taxon>
    </lineage>
</organism>
<feature type="transmembrane region" description="Helical" evidence="1">
    <location>
        <begin position="148"/>
        <end position="167"/>
    </location>
</feature>
<keyword evidence="1" id="KW-0472">Membrane</keyword>
<comment type="caution">
    <text evidence="2">The sequence shown here is derived from an EMBL/GenBank/DDBJ whole genome shotgun (WGS) entry which is preliminary data.</text>
</comment>
<dbReference type="EMBL" id="JBFTWV010000206">
    <property type="protein sequence ID" value="KAL2783874.1"/>
    <property type="molecule type" value="Genomic_DNA"/>
</dbReference>
<name>A0ABR4FKW5_9EURO</name>
<feature type="transmembrane region" description="Helical" evidence="1">
    <location>
        <begin position="275"/>
        <end position="301"/>
    </location>
</feature>
<keyword evidence="1" id="KW-0812">Transmembrane</keyword>
<feature type="transmembrane region" description="Helical" evidence="1">
    <location>
        <begin position="234"/>
        <end position="260"/>
    </location>
</feature>
<proteinExistence type="predicted"/>
<reference evidence="2 3" key="1">
    <citation type="submission" date="2024-07" db="EMBL/GenBank/DDBJ databases">
        <title>Section-level genome sequencing and comparative genomics of Aspergillus sections Usti and Cavernicolus.</title>
        <authorList>
            <consortium name="Lawrence Berkeley National Laboratory"/>
            <person name="Nybo J.L."/>
            <person name="Vesth T.C."/>
            <person name="Theobald S."/>
            <person name="Frisvad J.C."/>
            <person name="Larsen T.O."/>
            <person name="Kjaerboelling I."/>
            <person name="Rothschild-Mancinelli K."/>
            <person name="Lyhne E.K."/>
            <person name="Kogle M.E."/>
            <person name="Barry K."/>
            <person name="Clum A."/>
            <person name="Na H."/>
            <person name="Ledsgaard L."/>
            <person name="Lin J."/>
            <person name="Lipzen A."/>
            <person name="Kuo A."/>
            <person name="Riley R."/>
            <person name="Mondo S."/>
            <person name="Labutti K."/>
            <person name="Haridas S."/>
            <person name="Pangalinan J."/>
            <person name="Salamov A.A."/>
            <person name="Simmons B.A."/>
            <person name="Magnuson J.K."/>
            <person name="Chen J."/>
            <person name="Drula E."/>
            <person name="Henrissat B."/>
            <person name="Wiebenga A."/>
            <person name="Lubbers R.J."/>
            <person name="Gomes A.C."/>
            <person name="Makela M.R."/>
            <person name="Stajich J."/>
            <person name="Grigoriev I.V."/>
            <person name="Mortensen U.H."/>
            <person name="De Vries R.P."/>
            <person name="Baker S.E."/>
            <person name="Andersen M.R."/>
        </authorList>
    </citation>
    <scope>NUCLEOTIDE SEQUENCE [LARGE SCALE GENOMIC DNA]</scope>
    <source>
        <strain evidence="2 3">CBS 209.92</strain>
    </source>
</reference>
<feature type="transmembrane region" description="Helical" evidence="1">
    <location>
        <begin position="192"/>
        <end position="213"/>
    </location>
</feature>
<evidence type="ECO:0000313" key="2">
    <source>
        <dbReference type="EMBL" id="KAL2783874.1"/>
    </source>
</evidence>
<dbReference type="Proteomes" id="UP001610563">
    <property type="component" value="Unassembled WGS sequence"/>
</dbReference>
<evidence type="ECO:0000313" key="3">
    <source>
        <dbReference type="Proteomes" id="UP001610563"/>
    </source>
</evidence>
<feature type="transmembrane region" description="Helical" evidence="1">
    <location>
        <begin position="66"/>
        <end position="87"/>
    </location>
</feature>
<accession>A0ABR4FKW5</accession>